<accession>A0ABD2Q1E8</accession>
<reference evidence="3 4" key="1">
    <citation type="submission" date="2024-11" db="EMBL/GenBank/DDBJ databases">
        <title>Adaptive evolution of stress response genes in parasites aligns with host niche diversity.</title>
        <authorList>
            <person name="Hahn C."/>
            <person name="Resl P."/>
        </authorList>
    </citation>
    <scope>NUCLEOTIDE SEQUENCE [LARGE SCALE GENOMIC DNA]</scope>
    <source>
        <strain evidence="3">EGGRZ-B1_66</strain>
        <tissue evidence="3">Body</tissue>
    </source>
</reference>
<evidence type="ECO:0000259" key="2">
    <source>
        <dbReference type="Pfam" id="PF13725"/>
    </source>
</evidence>
<dbReference type="InterPro" id="IPR032672">
    <property type="entry name" value="TmcA/NAT10/Kre33"/>
</dbReference>
<organism evidence="3 4">
    <name type="scientific">Cichlidogyrus casuarinus</name>
    <dbReference type="NCBI Taxonomy" id="1844966"/>
    <lineage>
        <taxon>Eukaryota</taxon>
        <taxon>Metazoa</taxon>
        <taxon>Spiralia</taxon>
        <taxon>Lophotrochozoa</taxon>
        <taxon>Platyhelminthes</taxon>
        <taxon>Monogenea</taxon>
        <taxon>Monopisthocotylea</taxon>
        <taxon>Dactylogyridea</taxon>
        <taxon>Ancyrocephalidae</taxon>
        <taxon>Cichlidogyrus</taxon>
    </lineage>
</organism>
<dbReference type="InterPro" id="IPR027992">
    <property type="entry name" value="tRNA_bind_dom"/>
</dbReference>
<keyword evidence="4" id="KW-1185">Reference proteome</keyword>
<dbReference type="Pfam" id="PF13725">
    <property type="entry name" value="tRNA_bind_2"/>
    <property type="match status" value="1"/>
</dbReference>
<feature type="region of interest" description="Disordered" evidence="1">
    <location>
        <begin position="236"/>
        <end position="272"/>
    </location>
</feature>
<feature type="region of interest" description="Disordered" evidence="1">
    <location>
        <begin position="307"/>
        <end position="340"/>
    </location>
</feature>
<evidence type="ECO:0000256" key="1">
    <source>
        <dbReference type="SAM" id="MobiDB-lite"/>
    </source>
</evidence>
<dbReference type="AlphaFoldDB" id="A0ABD2Q1E8"/>
<dbReference type="PANTHER" id="PTHR10925">
    <property type="entry name" value="N-ACETYLTRANSFERASE 10"/>
    <property type="match status" value="1"/>
</dbReference>
<evidence type="ECO:0000313" key="4">
    <source>
        <dbReference type="Proteomes" id="UP001626550"/>
    </source>
</evidence>
<comment type="caution">
    <text evidence="3">The sequence shown here is derived from an EMBL/GenBank/DDBJ whole genome shotgun (WGS) entry which is preliminary data.</text>
</comment>
<proteinExistence type="predicted"/>
<name>A0ABD2Q1E8_9PLAT</name>
<dbReference type="Proteomes" id="UP001626550">
    <property type="component" value="Unassembled WGS sequence"/>
</dbReference>
<gene>
    <name evidence="3" type="primary">NAT10_2</name>
    <name evidence="3" type="ORF">Ciccas_007926</name>
</gene>
<dbReference type="PANTHER" id="PTHR10925:SF5">
    <property type="entry name" value="RNA CYTIDINE ACETYLTRANSFERASE"/>
    <property type="match status" value="1"/>
</dbReference>
<evidence type="ECO:0000313" key="3">
    <source>
        <dbReference type="EMBL" id="KAL3313470.1"/>
    </source>
</evidence>
<protein>
    <submittedName>
        <fullName evidence="3">N-acetyltransferase 10</fullName>
    </submittedName>
</protein>
<feature type="domain" description="Possible tRNA binding" evidence="2">
    <location>
        <begin position="30"/>
        <end position="150"/>
    </location>
</feature>
<sequence length="340" mass="38064">NQLTGEFTCIMLRKLASSDSTELGLNWDLDFFYDFSKRFSYLLAGQFQCLDAAYALELLTNKAVQRNPQTEEISAGKLMNLFTDVDVKRLKKYTQSLVDFHVVADLCPRLADLYFSRQLPQVRLNKTQQTILLALGLQRKTVDRLASEFHRLLGSVEGTALHSSTVQHKLKNEAADASAIVSSFSAPENVEAASQNDSLFSDTSLDTNLLYGGWPKRIRGLLFVIMRELNQAVEEIKKDSSSQEEEAMQLDVENEESEDEAEAMDIQLEPEETERRRQLVRELLISETETGAIDKCKVKGSKEAWQKATAGHGSTMETLHCSDAKKGENQAGGEAIEQIS</sequence>
<feature type="compositionally biased region" description="Acidic residues" evidence="1">
    <location>
        <begin position="242"/>
        <end position="272"/>
    </location>
</feature>
<feature type="non-terminal residue" evidence="3">
    <location>
        <position position="1"/>
    </location>
</feature>
<dbReference type="EMBL" id="JBJKFK010001295">
    <property type="protein sequence ID" value="KAL3313470.1"/>
    <property type="molecule type" value="Genomic_DNA"/>
</dbReference>